<comment type="caution">
    <text evidence="4">The sequence shown here is derived from an EMBL/GenBank/DDBJ whole genome shotgun (WGS) entry which is preliminary data.</text>
</comment>
<feature type="region of interest" description="Disordered" evidence="1">
    <location>
        <begin position="275"/>
        <end position="301"/>
    </location>
</feature>
<dbReference type="Proteomes" id="UP001465755">
    <property type="component" value="Unassembled WGS sequence"/>
</dbReference>
<feature type="region of interest" description="Disordered" evidence="1">
    <location>
        <begin position="361"/>
        <end position="384"/>
    </location>
</feature>
<protein>
    <recommendedName>
        <fullName evidence="3">Rab-GAP TBC domain-containing protein</fullName>
    </recommendedName>
</protein>
<gene>
    <name evidence="4" type="ORF">WJX73_004312</name>
</gene>
<evidence type="ECO:0000313" key="5">
    <source>
        <dbReference type="Proteomes" id="UP001465755"/>
    </source>
</evidence>
<dbReference type="Gene3D" id="1.10.8.270">
    <property type="entry name" value="putative rabgap domain of human tbc1 domain family member 14 like domains"/>
    <property type="match status" value="1"/>
</dbReference>
<reference evidence="4 5" key="1">
    <citation type="journal article" date="2024" name="Nat. Commun.">
        <title>Phylogenomics reveals the evolutionary origins of lichenization in chlorophyte algae.</title>
        <authorList>
            <person name="Puginier C."/>
            <person name="Libourel C."/>
            <person name="Otte J."/>
            <person name="Skaloud P."/>
            <person name="Haon M."/>
            <person name="Grisel S."/>
            <person name="Petersen M."/>
            <person name="Berrin J.G."/>
            <person name="Delaux P.M."/>
            <person name="Dal Grande F."/>
            <person name="Keller J."/>
        </authorList>
    </citation>
    <scope>NUCLEOTIDE SEQUENCE [LARGE SCALE GENOMIC DNA]</scope>
    <source>
        <strain evidence="4 5">SAG 2036</strain>
    </source>
</reference>
<keyword evidence="2" id="KW-0812">Transmembrane</keyword>
<sequence>MRTELWMSALLRKGIGTAAAQQYKQLLAKPVPQDVQEIIERDVGRTFPGVPRFMTREGKWALFSVLRAYAAYDPEVNYCQGMNFLAGLLLTYLPSQSAAFGVLVILMKERGLRDMYKTELTTLQARLWQVGQLMPARLRKHMEEQGALPVLYASSWLLTAFSSDFPLFFAARVMDVILADCYLEPMMKVTIGIIWHVGGTLLQLHDMEAIVEVLKVGVLKLSRETLQALLTKAFAREWTPAQQAILNVTEGVESVRQAVRRVALGADDKSVAEAAGASASKPVISPPRTIPPPSPYAAEGLPAVQTNGLDKQLSASASGRSFSWASKLSQSPVQLYSGRSGSLQPTFSLNSRSSMERTLSQVSSRRSSMAHNSVDAPPPIPKDSVSIDMPVSRESTGAQLRHADLPTNHLLDNDAAYRQASVEAESPSRPTASADHFDDPFASSNRISARTHCRP</sequence>
<evidence type="ECO:0000259" key="3">
    <source>
        <dbReference type="PROSITE" id="PS50086"/>
    </source>
</evidence>
<feature type="compositionally biased region" description="Pro residues" evidence="1">
    <location>
        <begin position="284"/>
        <end position="295"/>
    </location>
</feature>
<keyword evidence="2" id="KW-0472">Membrane</keyword>
<dbReference type="SUPFAM" id="SSF47923">
    <property type="entry name" value="Ypt/Rab-GAP domain of gyp1p"/>
    <property type="match status" value="2"/>
</dbReference>
<dbReference type="InterPro" id="IPR035969">
    <property type="entry name" value="Rab-GAP_TBC_sf"/>
</dbReference>
<dbReference type="PANTHER" id="PTHR47219:SF9">
    <property type="entry name" value="GTPASE ACTIVATING PROTEIN AND CENTROSOME-ASSOCIATED, ISOFORM B"/>
    <property type="match status" value="1"/>
</dbReference>
<dbReference type="GO" id="GO:0031267">
    <property type="term" value="F:small GTPase binding"/>
    <property type="evidence" value="ECO:0007669"/>
    <property type="project" value="TreeGrafter"/>
</dbReference>
<keyword evidence="5" id="KW-1185">Reference proteome</keyword>
<keyword evidence="2" id="KW-1133">Transmembrane helix</keyword>
<dbReference type="GO" id="GO:0005096">
    <property type="term" value="F:GTPase activator activity"/>
    <property type="evidence" value="ECO:0007669"/>
    <property type="project" value="TreeGrafter"/>
</dbReference>
<accession>A0AAW1PUW8</accession>
<feature type="region of interest" description="Disordered" evidence="1">
    <location>
        <begin position="419"/>
        <end position="455"/>
    </location>
</feature>
<evidence type="ECO:0000256" key="1">
    <source>
        <dbReference type="SAM" id="MobiDB-lite"/>
    </source>
</evidence>
<dbReference type="PROSITE" id="PS50086">
    <property type="entry name" value="TBC_RABGAP"/>
    <property type="match status" value="1"/>
</dbReference>
<feature type="domain" description="Rab-GAP TBC" evidence="3">
    <location>
        <begin position="1"/>
        <end position="181"/>
    </location>
</feature>
<dbReference type="InterPro" id="IPR000195">
    <property type="entry name" value="Rab-GAP-TBC_dom"/>
</dbReference>
<organism evidence="4 5">
    <name type="scientific">Symbiochloris irregularis</name>
    <dbReference type="NCBI Taxonomy" id="706552"/>
    <lineage>
        <taxon>Eukaryota</taxon>
        <taxon>Viridiplantae</taxon>
        <taxon>Chlorophyta</taxon>
        <taxon>core chlorophytes</taxon>
        <taxon>Trebouxiophyceae</taxon>
        <taxon>Trebouxiales</taxon>
        <taxon>Trebouxiaceae</taxon>
        <taxon>Symbiochloris</taxon>
    </lineage>
</organism>
<evidence type="ECO:0000313" key="4">
    <source>
        <dbReference type="EMBL" id="KAK9811973.1"/>
    </source>
</evidence>
<feature type="transmembrane region" description="Helical" evidence="2">
    <location>
        <begin position="84"/>
        <end position="107"/>
    </location>
</feature>
<dbReference type="SMART" id="SM00164">
    <property type="entry name" value="TBC"/>
    <property type="match status" value="1"/>
</dbReference>
<name>A0AAW1PUW8_9CHLO</name>
<dbReference type="Pfam" id="PF00566">
    <property type="entry name" value="RabGAP-TBC"/>
    <property type="match status" value="1"/>
</dbReference>
<dbReference type="PANTHER" id="PTHR47219">
    <property type="entry name" value="RAB GTPASE-ACTIVATING PROTEIN 1-LIKE"/>
    <property type="match status" value="1"/>
</dbReference>
<dbReference type="InterPro" id="IPR050302">
    <property type="entry name" value="Rab_GAP_TBC_domain"/>
</dbReference>
<proteinExistence type="predicted"/>
<feature type="compositionally biased region" description="Polar residues" evidence="1">
    <location>
        <begin position="361"/>
        <end position="371"/>
    </location>
</feature>
<dbReference type="AlphaFoldDB" id="A0AAW1PUW8"/>
<dbReference type="Gene3D" id="1.10.472.80">
    <property type="entry name" value="Ypt/Rab-GAP domain of gyp1p, domain 3"/>
    <property type="match status" value="1"/>
</dbReference>
<dbReference type="EMBL" id="JALJOQ010000010">
    <property type="protein sequence ID" value="KAK9811973.1"/>
    <property type="molecule type" value="Genomic_DNA"/>
</dbReference>
<evidence type="ECO:0000256" key="2">
    <source>
        <dbReference type="SAM" id="Phobius"/>
    </source>
</evidence>